<proteinExistence type="predicted"/>
<keyword evidence="2" id="KW-0812">Transmembrane</keyword>
<keyword evidence="2" id="KW-0472">Membrane</keyword>
<feature type="transmembrane region" description="Helical" evidence="2">
    <location>
        <begin position="62"/>
        <end position="86"/>
    </location>
</feature>
<comment type="caution">
    <text evidence="3">The sequence shown here is derived from an EMBL/GenBank/DDBJ whole genome shotgun (WGS) entry which is preliminary data.</text>
</comment>
<sequence>MSGNLSSVLVHYGQPQYKYVPEFRKVTVAATAIYSYAWLVPLVLWGFLTWRSRKISSILSYSFLEIVCVYGYSLAVYVPAVVLWGIPSVY</sequence>
<protein>
    <recommendedName>
        <fullName evidence="5">Protein YIPF</fullName>
    </recommendedName>
</protein>
<feature type="transmembrane region" description="Helical" evidence="2">
    <location>
        <begin position="26"/>
        <end position="50"/>
    </location>
</feature>
<dbReference type="InterPro" id="IPR039765">
    <property type="entry name" value="Yip5/YIPF1/YIPF2"/>
</dbReference>
<dbReference type="GO" id="GO:0005794">
    <property type="term" value="C:Golgi apparatus"/>
    <property type="evidence" value="ECO:0007669"/>
    <property type="project" value="UniProtKB-SubCell"/>
</dbReference>
<evidence type="ECO:0000313" key="4">
    <source>
        <dbReference type="Proteomes" id="UP001274896"/>
    </source>
</evidence>
<accession>A0AAE0V2D3</accession>
<dbReference type="PANTHER" id="PTHR12822:SF4">
    <property type="entry name" value="PROTEIN YIPF1"/>
    <property type="match status" value="1"/>
</dbReference>
<comment type="subcellular location">
    <subcellularLocation>
        <location evidence="1">Golgi apparatus</location>
        <location evidence="1">cis-Golgi network membrane</location>
        <topology evidence="1">Multi-pass membrane protein</topology>
    </subcellularLocation>
</comment>
<keyword evidence="2" id="KW-1133">Transmembrane helix</keyword>
<evidence type="ECO:0000256" key="2">
    <source>
        <dbReference type="SAM" id="Phobius"/>
    </source>
</evidence>
<evidence type="ECO:0008006" key="5">
    <source>
        <dbReference type="Google" id="ProtNLM"/>
    </source>
</evidence>
<gene>
    <name evidence="3" type="ORF">QTP70_015751</name>
</gene>
<dbReference type="Proteomes" id="UP001274896">
    <property type="component" value="Unassembled WGS sequence"/>
</dbReference>
<dbReference type="GO" id="GO:0016192">
    <property type="term" value="P:vesicle-mediated transport"/>
    <property type="evidence" value="ECO:0007669"/>
    <property type="project" value="InterPro"/>
</dbReference>
<organism evidence="3 4">
    <name type="scientific">Hemibagrus guttatus</name>
    <dbReference type="NCBI Taxonomy" id="175788"/>
    <lineage>
        <taxon>Eukaryota</taxon>
        <taxon>Metazoa</taxon>
        <taxon>Chordata</taxon>
        <taxon>Craniata</taxon>
        <taxon>Vertebrata</taxon>
        <taxon>Euteleostomi</taxon>
        <taxon>Actinopterygii</taxon>
        <taxon>Neopterygii</taxon>
        <taxon>Teleostei</taxon>
        <taxon>Ostariophysi</taxon>
        <taxon>Siluriformes</taxon>
        <taxon>Bagridae</taxon>
        <taxon>Hemibagrus</taxon>
    </lineage>
</organism>
<name>A0AAE0V2D3_9TELE</name>
<reference evidence="3" key="1">
    <citation type="submission" date="2023-06" db="EMBL/GenBank/DDBJ databases">
        <title>Male Hemibagrus guttatus genome.</title>
        <authorList>
            <person name="Bian C."/>
        </authorList>
    </citation>
    <scope>NUCLEOTIDE SEQUENCE</scope>
    <source>
        <strain evidence="3">Male_cb2023</strain>
        <tissue evidence="3">Muscle</tissue>
    </source>
</reference>
<evidence type="ECO:0000313" key="3">
    <source>
        <dbReference type="EMBL" id="KAK3531288.1"/>
    </source>
</evidence>
<dbReference type="EMBL" id="JAUCMX010000011">
    <property type="protein sequence ID" value="KAK3531288.1"/>
    <property type="molecule type" value="Genomic_DNA"/>
</dbReference>
<evidence type="ECO:0000256" key="1">
    <source>
        <dbReference type="ARBA" id="ARBA00004257"/>
    </source>
</evidence>
<dbReference type="GO" id="GO:0031267">
    <property type="term" value="F:small GTPase binding"/>
    <property type="evidence" value="ECO:0007669"/>
    <property type="project" value="InterPro"/>
</dbReference>
<dbReference type="PANTHER" id="PTHR12822">
    <property type="entry name" value="PROTEIN YIPF"/>
    <property type="match status" value="1"/>
</dbReference>
<dbReference type="AlphaFoldDB" id="A0AAE0V2D3"/>
<keyword evidence="4" id="KW-1185">Reference proteome</keyword>